<keyword evidence="6" id="KW-1185">Reference proteome</keyword>
<dbReference type="InterPro" id="IPR014840">
    <property type="entry name" value="HRD"/>
</dbReference>
<dbReference type="InterPro" id="IPR026947">
    <property type="entry name" value="UBN_middle_dom"/>
</dbReference>
<feature type="compositionally biased region" description="Acidic residues" evidence="2">
    <location>
        <begin position="133"/>
        <end position="147"/>
    </location>
</feature>
<dbReference type="AlphaFoldDB" id="A0A550BYG9"/>
<gene>
    <name evidence="5" type="ORF">BD626DRAFT_514403</name>
</gene>
<evidence type="ECO:0000313" key="5">
    <source>
        <dbReference type="EMBL" id="TRM57595.1"/>
    </source>
</evidence>
<feature type="region of interest" description="Disordered" evidence="2">
    <location>
        <begin position="1"/>
        <end position="160"/>
    </location>
</feature>
<protein>
    <recommendedName>
        <fullName evidence="7">Ubinuclein middle domain-containing protein</fullName>
    </recommendedName>
</protein>
<evidence type="ECO:0000259" key="3">
    <source>
        <dbReference type="Pfam" id="PF08729"/>
    </source>
</evidence>
<keyword evidence="1" id="KW-0597">Phosphoprotein</keyword>
<accession>A0A550BYG9</accession>
<feature type="domain" description="Hpc2-related" evidence="3">
    <location>
        <begin position="155"/>
        <end position="200"/>
    </location>
</feature>
<evidence type="ECO:0008006" key="7">
    <source>
        <dbReference type="Google" id="ProtNLM"/>
    </source>
</evidence>
<name>A0A550BYG9_9AGAR</name>
<dbReference type="Pfam" id="PF14075">
    <property type="entry name" value="UBN_AB"/>
    <property type="match status" value="1"/>
</dbReference>
<dbReference type="Pfam" id="PF08729">
    <property type="entry name" value="HUN"/>
    <property type="match status" value="1"/>
</dbReference>
<feature type="region of interest" description="Disordered" evidence="2">
    <location>
        <begin position="224"/>
        <end position="271"/>
    </location>
</feature>
<feature type="domain" description="Ubinuclein middle" evidence="4">
    <location>
        <begin position="304"/>
        <end position="555"/>
    </location>
</feature>
<reference evidence="5 6" key="1">
    <citation type="journal article" date="2019" name="New Phytol.">
        <title>Comparative genomics reveals unique wood-decay strategies and fruiting body development in the Schizophyllaceae.</title>
        <authorList>
            <person name="Almasi E."/>
            <person name="Sahu N."/>
            <person name="Krizsan K."/>
            <person name="Balint B."/>
            <person name="Kovacs G.M."/>
            <person name="Kiss B."/>
            <person name="Cseklye J."/>
            <person name="Drula E."/>
            <person name="Henrissat B."/>
            <person name="Nagy I."/>
            <person name="Chovatia M."/>
            <person name="Adam C."/>
            <person name="LaButti K."/>
            <person name="Lipzen A."/>
            <person name="Riley R."/>
            <person name="Grigoriev I.V."/>
            <person name="Nagy L.G."/>
        </authorList>
    </citation>
    <scope>NUCLEOTIDE SEQUENCE [LARGE SCALE GENOMIC DNA]</scope>
    <source>
        <strain evidence="5 6">NL-1724</strain>
    </source>
</reference>
<comment type="caution">
    <text evidence="5">The sequence shown here is derived from an EMBL/GenBank/DDBJ whole genome shotgun (WGS) entry which is preliminary data.</text>
</comment>
<evidence type="ECO:0000313" key="6">
    <source>
        <dbReference type="Proteomes" id="UP000320762"/>
    </source>
</evidence>
<dbReference type="Proteomes" id="UP000320762">
    <property type="component" value="Unassembled WGS sequence"/>
</dbReference>
<evidence type="ECO:0000259" key="4">
    <source>
        <dbReference type="Pfam" id="PF14075"/>
    </source>
</evidence>
<feature type="compositionally biased region" description="Basic and acidic residues" evidence="2">
    <location>
        <begin position="451"/>
        <end position="464"/>
    </location>
</feature>
<proteinExistence type="predicted"/>
<evidence type="ECO:0000256" key="2">
    <source>
        <dbReference type="SAM" id="MobiDB-lite"/>
    </source>
</evidence>
<dbReference type="OrthoDB" id="5576775at2759"/>
<dbReference type="EMBL" id="VDMD01000045">
    <property type="protein sequence ID" value="TRM57595.1"/>
    <property type="molecule type" value="Genomic_DNA"/>
</dbReference>
<sequence length="573" mass="63383">MSSDIEMLSEIARRSASHRSTPVYSLPPSRHPSIPDDRSFIEPAAPSPIYPPVPPPEPVATKPASKAAKGKQRARSPSGSPPPPERPPLQTIRLEIALGGPDHYEVDIAELARTTGQRPLTPVAIKQHHDSGESEGEDGAEPDAEPDDAGKAPKRKKRKYGADYYDVSDPFIDDSELAIDERKFFAQTKQQGFYVSSGEVALMKDKSPIKRTKSRKMPLTVGNVVASDAGRPPSSAVGSALHANQDGSRDAPIAVSDTDDPERKHAAAAAAAAAPADTAVAGQKRKRYITVVEDGKKRKLVDINSFHPDLQSMIEDLKAAVAKESWVKGKFPVSLRPMLKEFALAAIRLDEYDDAFFSALPQIFPYNKFTMSKLCKRTVFPDHVALLTERQDQLLVQLKQLADEGFPKVEEDYQRSLTVWGRRQEKSVSDLTPNGGAQSEDSHSGAPTRQPTEEKEDKEDKDAMDVDGDAPPPTQPDKDKPMNRPTKKYRMNEQMKTIVWQLVLLSNEICRLENENNQLEGSVIQMSEQGLRKVLYQKIITAFPDGWVSSGQISRDVSAIKKRLEREQAEERT</sequence>
<evidence type="ECO:0000256" key="1">
    <source>
        <dbReference type="ARBA" id="ARBA00022553"/>
    </source>
</evidence>
<feature type="compositionally biased region" description="Polar residues" evidence="2">
    <location>
        <begin position="429"/>
        <end position="450"/>
    </location>
</feature>
<feature type="region of interest" description="Disordered" evidence="2">
    <location>
        <begin position="424"/>
        <end position="489"/>
    </location>
</feature>
<feature type="compositionally biased region" description="Pro residues" evidence="2">
    <location>
        <begin position="45"/>
        <end position="58"/>
    </location>
</feature>
<organism evidence="5 6">
    <name type="scientific">Schizophyllum amplum</name>
    <dbReference type="NCBI Taxonomy" id="97359"/>
    <lineage>
        <taxon>Eukaryota</taxon>
        <taxon>Fungi</taxon>
        <taxon>Dikarya</taxon>
        <taxon>Basidiomycota</taxon>
        <taxon>Agaricomycotina</taxon>
        <taxon>Agaricomycetes</taxon>
        <taxon>Agaricomycetidae</taxon>
        <taxon>Agaricales</taxon>
        <taxon>Schizophyllaceae</taxon>
        <taxon>Schizophyllum</taxon>
    </lineage>
</organism>
<dbReference type="STRING" id="97359.A0A550BYG9"/>